<comment type="similarity">
    <text evidence="3">Belongs to the XPF family.</text>
</comment>
<evidence type="ECO:0000256" key="12">
    <source>
        <dbReference type="ARBA" id="ARBA00023242"/>
    </source>
</evidence>
<evidence type="ECO:0000256" key="7">
    <source>
        <dbReference type="ARBA" id="ARBA00022763"/>
    </source>
</evidence>
<dbReference type="InterPro" id="IPR010996">
    <property type="entry name" value="HHH_MUS81"/>
</dbReference>
<evidence type="ECO:0000313" key="15">
    <source>
        <dbReference type="EMBL" id="CAL1540057.1"/>
    </source>
</evidence>
<proteinExistence type="inferred from homology"/>
<evidence type="ECO:0000256" key="13">
    <source>
        <dbReference type="SAM" id="MobiDB-lite"/>
    </source>
</evidence>
<dbReference type="AlphaFoldDB" id="A0AAV2I252"/>
<dbReference type="FunFam" id="1.10.150.110:FF:000001">
    <property type="entry name" value="Putative Crossover junction endonuclease MUS81"/>
    <property type="match status" value="1"/>
</dbReference>
<dbReference type="GO" id="GO:0006310">
    <property type="term" value="P:DNA recombination"/>
    <property type="evidence" value="ECO:0007669"/>
    <property type="project" value="UniProtKB-KW"/>
</dbReference>
<keyword evidence="16" id="KW-1185">Reference proteome</keyword>
<evidence type="ECO:0000256" key="8">
    <source>
        <dbReference type="ARBA" id="ARBA00022801"/>
    </source>
</evidence>
<dbReference type="EMBL" id="CAXITT010000368">
    <property type="protein sequence ID" value="CAL1540057.1"/>
    <property type="molecule type" value="Genomic_DNA"/>
</dbReference>
<dbReference type="InterPro" id="IPR027421">
    <property type="entry name" value="DNA_pol_lamdba_lyase_dom_sf"/>
</dbReference>
<dbReference type="GO" id="GO:0006302">
    <property type="term" value="P:double-strand break repair"/>
    <property type="evidence" value="ECO:0007669"/>
    <property type="project" value="UniProtKB-ARBA"/>
</dbReference>
<comment type="cofactor">
    <cofactor evidence="1">
        <name>Mg(2+)</name>
        <dbReference type="ChEBI" id="CHEBI:18420"/>
    </cofactor>
</comment>
<reference evidence="15 16" key="1">
    <citation type="submission" date="2024-04" db="EMBL/GenBank/DDBJ databases">
        <authorList>
            <consortium name="Genoscope - CEA"/>
            <person name="William W."/>
        </authorList>
    </citation>
    <scope>NUCLEOTIDE SEQUENCE [LARGE SCALE GENOMIC DNA]</scope>
</reference>
<feature type="domain" description="Crossover junction endonuclease MUS81-like HHH" evidence="14">
    <location>
        <begin position="24"/>
        <end position="93"/>
    </location>
</feature>
<keyword evidence="10" id="KW-0233">DNA recombination</keyword>
<feature type="compositionally biased region" description="Polar residues" evidence="13">
    <location>
        <begin position="1"/>
        <end position="13"/>
    </location>
</feature>
<evidence type="ECO:0000256" key="3">
    <source>
        <dbReference type="ARBA" id="ARBA00010015"/>
    </source>
</evidence>
<dbReference type="SUPFAM" id="SSF47802">
    <property type="entry name" value="DNA polymerase beta, N-terminal domain-like"/>
    <property type="match status" value="1"/>
</dbReference>
<keyword evidence="11" id="KW-0234">DNA repair</keyword>
<evidence type="ECO:0000259" key="14">
    <source>
        <dbReference type="Pfam" id="PF14716"/>
    </source>
</evidence>
<keyword evidence="12" id="KW-0539">Nucleus</keyword>
<dbReference type="Pfam" id="PF14716">
    <property type="entry name" value="HHH_8"/>
    <property type="match status" value="1"/>
</dbReference>
<comment type="caution">
    <text evidence="15">The sequence shown here is derived from an EMBL/GenBank/DDBJ whole genome shotgun (WGS) entry which is preliminary data.</text>
</comment>
<gene>
    <name evidence="15" type="ORF">GSLYS_00013790001</name>
</gene>
<evidence type="ECO:0000256" key="2">
    <source>
        <dbReference type="ARBA" id="ARBA00004123"/>
    </source>
</evidence>
<dbReference type="GO" id="GO:0005634">
    <property type="term" value="C:nucleus"/>
    <property type="evidence" value="ECO:0007669"/>
    <property type="project" value="UniProtKB-SubCell"/>
</dbReference>
<accession>A0AAV2I252</accession>
<evidence type="ECO:0000313" key="16">
    <source>
        <dbReference type="Proteomes" id="UP001497497"/>
    </source>
</evidence>
<keyword evidence="6" id="KW-0255">Endonuclease</keyword>
<evidence type="ECO:0000256" key="9">
    <source>
        <dbReference type="ARBA" id="ARBA00022842"/>
    </source>
</evidence>
<evidence type="ECO:0000256" key="5">
    <source>
        <dbReference type="ARBA" id="ARBA00022723"/>
    </source>
</evidence>
<keyword evidence="8" id="KW-0378">Hydrolase</keyword>
<protein>
    <recommendedName>
        <fullName evidence="14">Crossover junction endonuclease MUS81-like HHH domain-containing protein</fullName>
    </recommendedName>
</protein>
<dbReference type="GO" id="GO:1905347">
    <property type="term" value="C:endodeoxyribonuclease complex"/>
    <property type="evidence" value="ECO:0007669"/>
    <property type="project" value="UniProtKB-ARBA"/>
</dbReference>
<sequence length="103" mass="11808">MAKAISNSTTSNLKGKRKKKSPTNANPLFTQWLTEWKDEAMEKGWKSAHTYSKALKTLKLFPLRLETGSDCRLLQNFGEKICQMLDEKLLEYKKNQGNTTLVL</sequence>
<keyword evidence="9" id="KW-0460">Magnesium</keyword>
<keyword evidence="7" id="KW-0227">DNA damage</keyword>
<dbReference type="GO" id="GO:0046872">
    <property type="term" value="F:metal ion binding"/>
    <property type="evidence" value="ECO:0007669"/>
    <property type="project" value="UniProtKB-KW"/>
</dbReference>
<evidence type="ECO:0000256" key="11">
    <source>
        <dbReference type="ARBA" id="ARBA00023204"/>
    </source>
</evidence>
<name>A0AAV2I252_LYMST</name>
<evidence type="ECO:0000256" key="1">
    <source>
        <dbReference type="ARBA" id="ARBA00001946"/>
    </source>
</evidence>
<feature type="region of interest" description="Disordered" evidence="13">
    <location>
        <begin position="1"/>
        <end position="26"/>
    </location>
</feature>
<dbReference type="GO" id="GO:0016889">
    <property type="term" value="F:DNA endonuclease activity, producing 3'-phosphomonoesters"/>
    <property type="evidence" value="ECO:0007669"/>
    <property type="project" value="UniProtKB-ARBA"/>
</dbReference>
<dbReference type="GO" id="GO:0031297">
    <property type="term" value="P:replication fork processing"/>
    <property type="evidence" value="ECO:0007669"/>
    <property type="project" value="UniProtKB-ARBA"/>
</dbReference>
<evidence type="ECO:0000256" key="6">
    <source>
        <dbReference type="ARBA" id="ARBA00022759"/>
    </source>
</evidence>
<evidence type="ECO:0000256" key="10">
    <source>
        <dbReference type="ARBA" id="ARBA00023172"/>
    </source>
</evidence>
<keyword evidence="5" id="KW-0479">Metal-binding</keyword>
<dbReference type="Gene3D" id="1.10.150.110">
    <property type="entry name" value="DNA polymerase beta, N-terminal domain-like"/>
    <property type="match status" value="1"/>
</dbReference>
<keyword evidence="4" id="KW-0540">Nuclease</keyword>
<comment type="subcellular location">
    <subcellularLocation>
        <location evidence="2">Nucleus</location>
    </subcellularLocation>
</comment>
<evidence type="ECO:0000256" key="4">
    <source>
        <dbReference type="ARBA" id="ARBA00022722"/>
    </source>
</evidence>
<organism evidence="15 16">
    <name type="scientific">Lymnaea stagnalis</name>
    <name type="common">Great pond snail</name>
    <name type="synonym">Helix stagnalis</name>
    <dbReference type="NCBI Taxonomy" id="6523"/>
    <lineage>
        <taxon>Eukaryota</taxon>
        <taxon>Metazoa</taxon>
        <taxon>Spiralia</taxon>
        <taxon>Lophotrochozoa</taxon>
        <taxon>Mollusca</taxon>
        <taxon>Gastropoda</taxon>
        <taxon>Heterobranchia</taxon>
        <taxon>Euthyneura</taxon>
        <taxon>Panpulmonata</taxon>
        <taxon>Hygrophila</taxon>
        <taxon>Lymnaeoidea</taxon>
        <taxon>Lymnaeidae</taxon>
        <taxon>Lymnaea</taxon>
    </lineage>
</organism>
<dbReference type="Proteomes" id="UP001497497">
    <property type="component" value="Unassembled WGS sequence"/>
</dbReference>